<evidence type="ECO:0000313" key="6">
    <source>
        <dbReference type="Proteomes" id="UP000515211"/>
    </source>
</evidence>
<dbReference type="GO" id="GO:0005524">
    <property type="term" value="F:ATP binding"/>
    <property type="evidence" value="ECO:0007669"/>
    <property type="project" value="UniProtKB-KW"/>
</dbReference>
<dbReference type="InterPro" id="IPR036554">
    <property type="entry name" value="GHMP_kinase_C_sf"/>
</dbReference>
<dbReference type="AlphaFoldDB" id="A0A6P5N5L3"/>
<dbReference type="GeneID" id="107474631"/>
<dbReference type="Pfam" id="PF08544">
    <property type="entry name" value="GHMP_kinases_C"/>
    <property type="match status" value="1"/>
</dbReference>
<dbReference type="Proteomes" id="UP000515211">
    <property type="component" value="Chromosome 2"/>
</dbReference>
<evidence type="ECO:0000256" key="3">
    <source>
        <dbReference type="ARBA" id="ARBA00022777"/>
    </source>
</evidence>
<dbReference type="SUPFAM" id="SSF55060">
    <property type="entry name" value="GHMP Kinase, C-terminal domain"/>
    <property type="match status" value="1"/>
</dbReference>
<reference evidence="7" key="2">
    <citation type="submission" date="2025-08" db="UniProtKB">
        <authorList>
            <consortium name="RefSeq"/>
        </authorList>
    </citation>
    <scope>IDENTIFICATION</scope>
    <source>
        <tissue evidence="7">Whole plant</tissue>
    </source>
</reference>
<evidence type="ECO:0000256" key="4">
    <source>
        <dbReference type="ARBA" id="ARBA00022840"/>
    </source>
</evidence>
<keyword evidence="4" id="KW-0067">ATP-binding</keyword>
<dbReference type="Gene3D" id="3.30.70.890">
    <property type="entry name" value="GHMP kinase, C-terminal domain"/>
    <property type="match status" value="1"/>
</dbReference>
<dbReference type="PANTHER" id="PTHR20861:SF1">
    <property type="entry name" value="HOMOSERINE KINASE"/>
    <property type="match status" value="1"/>
</dbReference>
<feature type="domain" description="GHMP kinase C-terminal" evidence="5">
    <location>
        <begin position="39"/>
        <end position="107"/>
    </location>
</feature>
<keyword evidence="3" id="KW-0418">Kinase</keyword>
<keyword evidence="2" id="KW-0547">Nucleotide-binding</keyword>
<gene>
    <name evidence="7" type="primary">LOC107474631</name>
</gene>
<evidence type="ECO:0000256" key="1">
    <source>
        <dbReference type="ARBA" id="ARBA00022679"/>
    </source>
</evidence>
<name>A0A6P5N5L3_ARADU</name>
<sequence>MPEFEAPKKLRAALPLEIGMPHRVWNCSQAGALVAWVLQGDSPVLGKALSSDKIVEPCCAPLIPGMEGIKRAALDAGAFGCTISGAGPTAVAVIDDERSAYQWQLDLNSYATVAAIAMMHLLICTSFSETFYFRLM</sequence>
<keyword evidence="1" id="KW-0808">Transferase</keyword>
<evidence type="ECO:0000256" key="2">
    <source>
        <dbReference type="ARBA" id="ARBA00022741"/>
    </source>
</evidence>
<protein>
    <submittedName>
        <fullName evidence="7">Homoserine kinase-like</fullName>
    </submittedName>
</protein>
<evidence type="ECO:0000259" key="5">
    <source>
        <dbReference type="Pfam" id="PF08544"/>
    </source>
</evidence>
<evidence type="ECO:0000313" key="7">
    <source>
        <dbReference type="RefSeq" id="XP_020992090.1"/>
    </source>
</evidence>
<dbReference type="InterPro" id="IPR013750">
    <property type="entry name" value="GHMP_kinase_C_dom"/>
</dbReference>
<proteinExistence type="predicted"/>
<dbReference type="PANTHER" id="PTHR20861">
    <property type="entry name" value="HOMOSERINE/4-DIPHOSPHOCYTIDYL-2-C-METHYL-D-ERYTHRITOL KINASE"/>
    <property type="match status" value="1"/>
</dbReference>
<dbReference type="GO" id="GO:0016301">
    <property type="term" value="F:kinase activity"/>
    <property type="evidence" value="ECO:0007669"/>
    <property type="project" value="UniProtKB-KW"/>
</dbReference>
<reference evidence="6" key="1">
    <citation type="journal article" date="2016" name="Nat. Genet.">
        <title>The genome sequences of Arachis duranensis and Arachis ipaensis, the diploid ancestors of cultivated peanut.</title>
        <authorList>
            <person name="Bertioli D.J."/>
            <person name="Cannon S.B."/>
            <person name="Froenicke L."/>
            <person name="Huang G."/>
            <person name="Farmer A.D."/>
            <person name="Cannon E.K."/>
            <person name="Liu X."/>
            <person name="Gao D."/>
            <person name="Clevenger J."/>
            <person name="Dash S."/>
            <person name="Ren L."/>
            <person name="Moretzsohn M.C."/>
            <person name="Shirasawa K."/>
            <person name="Huang W."/>
            <person name="Vidigal B."/>
            <person name="Abernathy B."/>
            <person name="Chu Y."/>
            <person name="Niederhuth C.E."/>
            <person name="Umale P."/>
            <person name="Araujo A.C."/>
            <person name="Kozik A."/>
            <person name="Kim K.D."/>
            <person name="Burow M.D."/>
            <person name="Varshney R.K."/>
            <person name="Wang X."/>
            <person name="Zhang X."/>
            <person name="Barkley N."/>
            <person name="Guimaraes P.M."/>
            <person name="Isobe S."/>
            <person name="Guo B."/>
            <person name="Liao B."/>
            <person name="Stalker H.T."/>
            <person name="Schmitz R.J."/>
            <person name="Scheffler B.E."/>
            <person name="Leal-Bertioli S.C."/>
            <person name="Xun X."/>
            <person name="Jackson S.A."/>
            <person name="Michelmore R."/>
            <person name="Ozias-Akins P."/>
        </authorList>
    </citation>
    <scope>NUCLEOTIDE SEQUENCE [LARGE SCALE GENOMIC DNA]</scope>
    <source>
        <strain evidence="6">cv. V14167</strain>
    </source>
</reference>
<organism evidence="6 7">
    <name type="scientific">Arachis duranensis</name>
    <name type="common">Wild peanut</name>
    <dbReference type="NCBI Taxonomy" id="130453"/>
    <lineage>
        <taxon>Eukaryota</taxon>
        <taxon>Viridiplantae</taxon>
        <taxon>Streptophyta</taxon>
        <taxon>Embryophyta</taxon>
        <taxon>Tracheophyta</taxon>
        <taxon>Spermatophyta</taxon>
        <taxon>Magnoliopsida</taxon>
        <taxon>eudicotyledons</taxon>
        <taxon>Gunneridae</taxon>
        <taxon>Pentapetalae</taxon>
        <taxon>rosids</taxon>
        <taxon>fabids</taxon>
        <taxon>Fabales</taxon>
        <taxon>Fabaceae</taxon>
        <taxon>Papilionoideae</taxon>
        <taxon>50 kb inversion clade</taxon>
        <taxon>dalbergioids sensu lato</taxon>
        <taxon>Dalbergieae</taxon>
        <taxon>Pterocarpus clade</taxon>
        <taxon>Arachis</taxon>
    </lineage>
</organism>
<dbReference type="KEGG" id="adu:107474631"/>
<keyword evidence="6" id="KW-1185">Reference proteome</keyword>
<accession>A0A6P5N5L3</accession>
<dbReference type="RefSeq" id="XP_020992090.1">
    <property type="nucleotide sequence ID" value="XM_021136431.1"/>
</dbReference>